<feature type="region of interest" description="Disordered" evidence="1">
    <location>
        <begin position="1"/>
        <end position="22"/>
    </location>
</feature>
<dbReference type="OrthoDB" id="7367890at2"/>
<protein>
    <submittedName>
        <fullName evidence="2">Uncharacterized protein</fullName>
    </submittedName>
</protein>
<reference evidence="2 3" key="1">
    <citation type="submission" date="2016-10" db="EMBL/GenBank/DDBJ databases">
        <authorList>
            <person name="de Groot N.N."/>
        </authorList>
    </citation>
    <scope>NUCLEOTIDE SEQUENCE [LARGE SCALE GENOMIC DNA]</scope>
    <source>
        <strain evidence="2 3">S5-249</strain>
    </source>
</reference>
<name>A0A1I6M360_9SPHN</name>
<dbReference type="STRING" id="1166337.SAMN05192580_3366"/>
<proteinExistence type="predicted"/>
<sequence>MPGTPTRLDEIEHLGSPPHAPRTIRFSAENVRLFQHLRMMSFPGGHAKERGGTIVADKEGRLSVQNVGGLGSTAGSFFPNLKVRDPAKFKAIGTFHTHPYDRSEGSMNGVSFSGGDIGHLLNNLLTISVVQSGPRLFVFLRTALSPTPIDYAAVNQVQNEAIAARHAGGRTFQQASRIEAQLIAPMYSLAYYQGSNGVVTRVSPV</sequence>
<evidence type="ECO:0000313" key="2">
    <source>
        <dbReference type="EMBL" id="SFS10078.1"/>
    </source>
</evidence>
<keyword evidence="3" id="KW-1185">Reference proteome</keyword>
<dbReference type="AlphaFoldDB" id="A0A1I6M360"/>
<evidence type="ECO:0000313" key="3">
    <source>
        <dbReference type="Proteomes" id="UP000198824"/>
    </source>
</evidence>
<dbReference type="RefSeq" id="WP_093316240.1">
    <property type="nucleotide sequence ID" value="NZ_FOZG01000003.1"/>
</dbReference>
<evidence type="ECO:0000256" key="1">
    <source>
        <dbReference type="SAM" id="MobiDB-lite"/>
    </source>
</evidence>
<dbReference type="EMBL" id="FOZG01000003">
    <property type="protein sequence ID" value="SFS10078.1"/>
    <property type="molecule type" value="Genomic_DNA"/>
</dbReference>
<accession>A0A1I6M360</accession>
<gene>
    <name evidence="2" type="ORF">SAMN05192580_3366</name>
</gene>
<organism evidence="2 3">
    <name type="scientific">Sphingomonas jatrophae</name>
    <dbReference type="NCBI Taxonomy" id="1166337"/>
    <lineage>
        <taxon>Bacteria</taxon>
        <taxon>Pseudomonadati</taxon>
        <taxon>Pseudomonadota</taxon>
        <taxon>Alphaproteobacteria</taxon>
        <taxon>Sphingomonadales</taxon>
        <taxon>Sphingomonadaceae</taxon>
        <taxon>Sphingomonas</taxon>
    </lineage>
</organism>
<dbReference type="Proteomes" id="UP000198824">
    <property type="component" value="Unassembled WGS sequence"/>
</dbReference>